<gene>
    <name evidence="1" type="ORF">2F2_40</name>
</gene>
<dbReference type="EMBL" id="MF417892">
    <property type="protein sequence ID" value="ASN69560.1"/>
    <property type="molecule type" value="Genomic_DNA"/>
</dbReference>
<proteinExistence type="predicted"/>
<name>A0A2H4J347_9CAUD</name>
<sequence>MKIKYLKITHDSNVGDVKEVPDFQANVLLKIGVAEAYKEPKKAAPKAKKEDKTQE</sequence>
<organism evidence="1">
    <name type="scientific">uncultured Caudovirales phage</name>
    <dbReference type="NCBI Taxonomy" id="2100421"/>
    <lineage>
        <taxon>Viruses</taxon>
        <taxon>Duplodnaviria</taxon>
        <taxon>Heunggongvirae</taxon>
        <taxon>Uroviricota</taxon>
        <taxon>Caudoviricetes</taxon>
        <taxon>Peduoviridae</taxon>
        <taxon>Maltschvirus</taxon>
        <taxon>Maltschvirus maltsch</taxon>
    </lineage>
</organism>
<protein>
    <submittedName>
        <fullName evidence="1">Uncharacterized protein</fullName>
    </submittedName>
</protein>
<evidence type="ECO:0000313" key="1">
    <source>
        <dbReference type="EMBL" id="ASN69560.1"/>
    </source>
</evidence>
<reference evidence="1" key="1">
    <citation type="submission" date="2017-06" db="EMBL/GenBank/DDBJ databases">
        <title>Novel phages from South African skin metaviromes.</title>
        <authorList>
            <person name="van Zyl L.J."/>
            <person name="Abrahams Y."/>
            <person name="Stander E.A."/>
            <person name="Kirby B.M."/>
            <person name="Clavaud C."/>
            <person name="Farcet C."/>
            <person name="Breton L."/>
            <person name="Trindade M.I."/>
        </authorList>
    </citation>
    <scope>NUCLEOTIDE SEQUENCE</scope>
</reference>
<accession>A0A2H4J347</accession>